<reference evidence="2" key="4">
    <citation type="submission" date="2019-04" db="EMBL/GenBank/DDBJ databases">
        <title>Moraxella osloensis CCUG 73412, isolated from corneal scrapings as causative agent of keratitis.</title>
        <authorList>
            <person name="Connolly G."/>
            <person name="Jaen-Luchoro D."/>
            <person name="Pinyeiro-Iglesias B."/>
            <person name="Curry A."/>
            <person name="Knowles S."/>
            <person name="Moore E.R.B."/>
        </authorList>
    </citation>
    <scope>NUCLEOTIDE SEQUENCE</scope>
    <source>
        <strain evidence="2">CCUG 73412</strain>
    </source>
</reference>
<accession>A0A2D2LX11</accession>
<evidence type="ECO:0000313" key="1">
    <source>
        <dbReference type="EMBL" id="ATR79567.1"/>
    </source>
</evidence>
<evidence type="ECO:0000313" key="2">
    <source>
        <dbReference type="EMBL" id="MDI4510318.1"/>
    </source>
</evidence>
<protein>
    <submittedName>
        <fullName evidence="1">Uncharacterized protein</fullName>
    </submittedName>
</protein>
<dbReference type="Proteomes" id="UP000229340">
    <property type="component" value="Plasmid pNP7-1"/>
</dbReference>
<reference evidence="3" key="1">
    <citation type="submission" date="2017-10" db="EMBL/GenBank/DDBJ databases">
        <title>Complete genome sequence of Moraxella osloensis NP7 isolated from human skin.</title>
        <authorList>
            <person name="Lee K."/>
            <person name="Lim J.Y."/>
            <person name="Hwang I."/>
        </authorList>
    </citation>
    <scope>NUCLEOTIDE SEQUENCE [LARGE SCALE GENOMIC DNA]</scope>
    <source>
        <strain evidence="3">NP7</strain>
        <plasmid evidence="3">pnp7-1</plasmid>
    </source>
</reference>
<dbReference type="EMBL" id="CP024444">
    <property type="protein sequence ID" value="ATR79567.1"/>
    <property type="molecule type" value="Genomic_DNA"/>
</dbReference>
<dbReference type="AlphaFoldDB" id="A0A2D2LX11"/>
<reference evidence="1" key="2">
    <citation type="journal article" date="2018" name="Genome Announc.">
        <title>Complete Genome Sequences of Three Moraxella osloensis Strains Isolated from Human Skin.</title>
        <authorList>
            <person name="Lim J.Y."/>
            <person name="Hwang I."/>
            <person name="Ganzorig M."/>
            <person name="Huang S.L."/>
            <person name="Cho G.S."/>
            <person name="Franz C.M.A.P."/>
            <person name="Lee K."/>
        </authorList>
    </citation>
    <scope>NUCLEOTIDE SEQUENCE</scope>
    <source>
        <strain evidence="1">NP7</strain>
        <plasmid evidence="1">pNP7-1</plasmid>
    </source>
</reference>
<proteinExistence type="predicted"/>
<reference evidence="1" key="3">
    <citation type="journal article" date="2018" name="Misainmurhag Hoiji">
        <title>Complete genome sequence of multidrug-resistant Moraxella osloensis NP7 with multiple plasmids isolated from human skin.</title>
        <authorList>
            <person name="Ganzorig M."/>
            <person name="Lim J.Y."/>
            <person name="Hwang I."/>
            <person name="Lee K."/>
        </authorList>
    </citation>
    <scope>NUCLEOTIDE SEQUENCE</scope>
    <source>
        <strain evidence="1">NP7</strain>
        <plasmid evidence="1">pNP7-1</plasmid>
    </source>
</reference>
<name>A0A2D2LX11_FAUOS</name>
<evidence type="ECO:0000313" key="3">
    <source>
        <dbReference type="Proteomes" id="UP000229340"/>
    </source>
</evidence>
<dbReference type="RefSeq" id="WP_100270939.1">
    <property type="nucleotide sequence ID" value="NZ_CP024444.1"/>
</dbReference>
<dbReference type="EMBL" id="SSCJ01000007">
    <property type="protein sequence ID" value="MDI4510318.1"/>
    <property type="molecule type" value="Genomic_DNA"/>
</dbReference>
<organism evidence="1 3">
    <name type="scientific">Faucicola osloensis</name>
    <name type="common">Moraxella osloensis</name>
    <dbReference type="NCBI Taxonomy" id="34062"/>
    <lineage>
        <taxon>Bacteria</taxon>
        <taxon>Pseudomonadati</taxon>
        <taxon>Pseudomonadota</taxon>
        <taxon>Gammaproteobacteria</taxon>
        <taxon>Moraxellales</taxon>
        <taxon>Moraxellaceae</taxon>
        <taxon>Faucicola</taxon>
    </lineage>
</organism>
<gene>
    <name evidence="2" type="ORF">E6P75_08880</name>
    <name evidence="1" type="ORF">NP7_09350</name>
</gene>
<geneLocation type="plasmid" evidence="1">
    <name>pNP7-1</name>
</geneLocation>
<sequence length="99" mass="11436">MKNFIVPADMTNEQVDELGVEMTMSILFNALCELPSEQIEKLLEKSRDRECRQRCKSLSVTQPNDLLKSMMYQSMSLAALHNLMSEIARYKQKSDENAF</sequence>
<keyword evidence="1" id="KW-0614">Plasmid</keyword>
<geneLocation type="plasmid" evidence="3">
    <name>pnp7-1</name>
</geneLocation>